<dbReference type="PANTHER" id="PTHR47618:SF2">
    <property type="entry name" value="CYCLIC-DI-AMP PHOSPHODIESTERASE GDPP"/>
    <property type="match status" value="1"/>
</dbReference>
<dbReference type="AlphaFoldDB" id="A0A7G9S0Q6"/>
<dbReference type="Gene3D" id="3.30.450.20">
    <property type="entry name" value="PAS domain"/>
    <property type="match status" value="1"/>
</dbReference>
<dbReference type="GO" id="GO:0016787">
    <property type="term" value="F:hydrolase activity"/>
    <property type="evidence" value="ECO:0007669"/>
    <property type="project" value="UniProtKB-UniRule"/>
</dbReference>
<evidence type="ECO:0000259" key="4">
    <source>
        <dbReference type="PROSITE" id="PS50887"/>
    </source>
</evidence>
<keyword evidence="3" id="KW-0812">Transmembrane</keyword>
<dbReference type="EC" id="3.1.4.-" evidence="1"/>
<feature type="transmembrane region" description="Helical" evidence="3">
    <location>
        <begin position="36"/>
        <end position="57"/>
    </location>
</feature>
<dbReference type="GO" id="GO:0003676">
    <property type="term" value="F:nucleic acid binding"/>
    <property type="evidence" value="ECO:0007669"/>
    <property type="project" value="UniProtKB-UniRule"/>
</dbReference>
<dbReference type="InterPro" id="IPR038763">
    <property type="entry name" value="DHH_sf"/>
</dbReference>
<dbReference type="InterPro" id="IPR003156">
    <property type="entry name" value="DHHA1_dom"/>
</dbReference>
<dbReference type="InterPro" id="IPR014528">
    <property type="entry name" value="GdpP/PdeA"/>
</dbReference>
<sequence length="651" mass="74101">MTKKFETMKTRLMALIFVELVLLVLFHFAFNKYLYIVQYILILINIAAICIMFYYIIKTHKSRVLEVSQLLGTEARDAFDYGKIGIITLDSDNTISWMSEIFDELGIEGIGEKLVDVFPSSEGVLDGNKDFATVTIKGNNYEITSMGHKQIMFVKDITELTELERVNRLNSVVLGIANLDNYEETTQYEEEQQTALIDSNIRQAVVRWADKHNMFIRRIRPDRYLLVMNEEIYQNIVSERYSILHEIRKQSREMDVNITLSLAFARQSTNLKELEDMSNKALEMAQARGGDQVAINTKGSDITYFGGSSEAVEKRSKVRVRVVAQDLGNRIKQADNVIIVGHRMTDFDCFASALGVSSIVDVYGKKAHIVINLEDTDSNLASAITEHRESFEPKHSFIDKNEAKSMMGDNTLVIMVDHHSLEQTQTPELIHKAKRIIVIDHHRRTGEFKFKPELIYIESSASSASELVVELFPYHRKNVVISKQEATFMYTGMIIDTNRFRNRSGSRTFQAAAELRKFGADLAQVENMLRDDYVDFEMRNKILSRCELFEDHYVIAAYKDEPLPRTLMSQAADEILSVREVEASFVVASVDDDTIAISSRSKGDLNVQLVMERLGGGGHFTGAATVIKNKSFNEITEMLKEAIVDVRKESE</sequence>
<evidence type="ECO:0000256" key="2">
    <source>
        <dbReference type="PIRSR" id="PIRSR026583-50"/>
    </source>
</evidence>
<comment type="similarity">
    <text evidence="1">Belongs to the GdpP/PdeA phosphodiesterase family.</text>
</comment>
<feature type="binding site" evidence="2">
    <location>
        <position position="441"/>
    </location>
    <ligand>
        <name>Mn(2+)</name>
        <dbReference type="ChEBI" id="CHEBI:29035"/>
        <label>2</label>
    </ligand>
</feature>
<reference evidence="5 6" key="1">
    <citation type="submission" date="2020-08" db="EMBL/GenBank/DDBJ databases">
        <title>Genome sequence of Erysipelothrix inopinata DSM 15511T.</title>
        <authorList>
            <person name="Hyun D.-W."/>
            <person name="Bae J.-W."/>
        </authorList>
    </citation>
    <scope>NUCLEOTIDE SEQUENCE [LARGE SCALE GENOMIC DNA]</scope>
    <source>
        <strain evidence="5 6">DSM 15511</strain>
    </source>
</reference>
<keyword evidence="1" id="KW-1003">Cell membrane</keyword>
<comment type="subcellular location">
    <subcellularLocation>
        <location evidence="1">Cell membrane</location>
    </subcellularLocation>
</comment>
<dbReference type="InterPro" id="IPR051319">
    <property type="entry name" value="Oligoribo/pAp-PDE_c-di-AMP_PDE"/>
</dbReference>
<dbReference type="Pfam" id="PF02272">
    <property type="entry name" value="DHHA1"/>
    <property type="match status" value="1"/>
</dbReference>
<comment type="catalytic activity">
    <reaction evidence="1">
        <text>3',3'-c-di-AMP + H2O = 5'-O-phosphonoadenylyl-(3'-&gt;5')-adenosine + H(+)</text>
        <dbReference type="Rhea" id="RHEA:54420"/>
        <dbReference type="ChEBI" id="CHEBI:15377"/>
        <dbReference type="ChEBI" id="CHEBI:15378"/>
        <dbReference type="ChEBI" id="CHEBI:71500"/>
        <dbReference type="ChEBI" id="CHEBI:138171"/>
    </reaction>
</comment>
<feature type="binding site" evidence="2">
    <location>
        <position position="342"/>
    </location>
    <ligand>
        <name>Mn(2+)</name>
        <dbReference type="ChEBI" id="CHEBI:29035"/>
        <label>1</label>
    </ligand>
</feature>
<evidence type="ECO:0000313" key="5">
    <source>
        <dbReference type="EMBL" id="QNN61431.1"/>
    </source>
</evidence>
<dbReference type="Gene3D" id="3.90.1640.10">
    <property type="entry name" value="inorganic pyrophosphatase (n-terminal core)"/>
    <property type="match status" value="1"/>
</dbReference>
<dbReference type="InterPro" id="IPR001667">
    <property type="entry name" value="DDH_dom"/>
</dbReference>
<name>A0A7G9S0Q6_9FIRM</name>
<comment type="cofactor">
    <cofactor evidence="2">
        <name>Mn(2+)</name>
        <dbReference type="ChEBI" id="CHEBI:29035"/>
    </cofactor>
    <text evidence="2">For phosphodiesterase activity, probably binds 2 Mn(2+) per subunit.</text>
</comment>
<evidence type="ECO:0000256" key="3">
    <source>
        <dbReference type="SAM" id="Phobius"/>
    </source>
</evidence>
<evidence type="ECO:0000256" key="1">
    <source>
        <dbReference type="PIRNR" id="PIRNR026583"/>
    </source>
</evidence>
<dbReference type="PIRSF" id="PIRSF026583">
    <property type="entry name" value="YybT"/>
    <property type="match status" value="1"/>
</dbReference>
<feature type="domain" description="GGDEF" evidence="4">
    <location>
        <begin position="170"/>
        <end position="298"/>
    </location>
</feature>
<keyword evidence="1 3" id="KW-0472">Membrane</keyword>
<keyword evidence="3" id="KW-1133">Transmembrane helix</keyword>
<keyword evidence="1" id="KW-0378">Hydrolase</keyword>
<gene>
    <name evidence="5" type="ORF">H9L01_03425</name>
</gene>
<dbReference type="PROSITE" id="PS50887">
    <property type="entry name" value="GGDEF"/>
    <property type="match status" value="1"/>
</dbReference>
<dbReference type="GO" id="GO:0005886">
    <property type="term" value="C:plasma membrane"/>
    <property type="evidence" value="ECO:0007669"/>
    <property type="project" value="UniProtKB-SubCell"/>
</dbReference>
<feature type="binding site" evidence="2">
    <location>
        <position position="417"/>
    </location>
    <ligand>
        <name>Mn(2+)</name>
        <dbReference type="ChEBI" id="CHEBI:29035"/>
        <label>2</label>
    </ligand>
</feature>
<dbReference type="Pfam" id="PF24898">
    <property type="entry name" value="GGDEF_GdpP"/>
    <property type="match status" value="1"/>
</dbReference>
<dbReference type="GO" id="GO:0046872">
    <property type="term" value="F:metal ion binding"/>
    <property type="evidence" value="ECO:0007669"/>
    <property type="project" value="UniProtKB-KW"/>
</dbReference>
<proteinExistence type="inferred from homology"/>
<dbReference type="KEGG" id="eio:H9L01_03425"/>
<protein>
    <recommendedName>
        <fullName evidence="1">Cyclic-di-AMP phosphodiesterase</fullName>
        <ecNumber evidence="1">3.1.4.-</ecNumber>
    </recommendedName>
</protein>
<dbReference type="RefSeq" id="WP_187534632.1">
    <property type="nucleotide sequence ID" value="NZ_CBCSHU010000006.1"/>
</dbReference>
<keyword evidence="2" id="KW-0479">Metal-binding</keyword>
<dbReference type="PANTHER" id="PTHR47618">
    <property type="entry name" value="BIFUNCTIONAL OLIGORIBONUCLEASE AND PAP PHOSPHATASE NRNA"/>
    <property type="match status" value="1"/>
</dbReference>
<evidence type="ECO:0000313" key="6">
    <source>
        <dbReference type="Proteomes" id="UP000515928"/>
    </source>
</evidence>
<dbReference type="Proteomes" id="UP000515928">
    <property type="component" value="Chromosome"/>
</dbReference>
<keyword evidence="6" id="KW-1185">Reference proteome</keyword>
<dbReference type="Gene3D" id="3.10.310.30">
    <property type="match status" value="1"/>
</dbReference>
<dbReference type="EMBL" id="CP060715">
    <property type="protein sequence ID" value="QNN61431.1"/>
    <property type="molecule type" value="Genomic_DNA"/>
</dbReference>
<organism evidence="5 6">
    <name type="scientific">Erysipelothrix inopinata</name>
    <dbReference type="NCBI Taxonomy" id="225084"/>
    <lineage>
        <taxon>Bacteria</taxon>
        <taxon>Bacillati</taxon>
        <taxon>Bacillota</taxon>
        <taxon>Erysipelotrichia</taxon>
        <taxon>Erysipelotrichales</taxon>
        <taxon>Erysipelotrichaceae</taxon>
        <taxon>Erysipelothrix</taxon>
    </lineage>
</organism>
<feature type="binding site" evidence="2">
    <location>
        <position position="496"/>
    </location>
    <ligand>
        <name>Mn(2+)</name>
        <dbReference type="ChEBI" id="CHEBI:29035"/>
        <label>2</label>
    </ligand>
</feature>
<feature type="binding site" evidence="2">
    <location>
        <position position="417"/>
    </location>
    <ligand>
        <name>Mn(2+)</name>
        <dbReference type="ChEBI" id="CHEBI:29035"/>
        <label>1</label>
    </ligand>
</feature>
<feature type="transmembrane region" description="Helical" evidence="3">
    <location>
        <begin position="12"/>
        <end position="30"/>
    </location>
</feature>
<dbReference type="SUPFAM" id="SSF64182">
    <property type="entry name" value="DHH phosphoesterases"/>
    <property type="match status" value="1"/>
</dbReference>
<keyword evidence="2" id="KW-0464">Manganese</keyword>
<dbReference type="Pfam" id="PF01368">
    <property type="entry name" value="DHH"/>
    <property type="match status" value="1"/>
</dbReference>
<accession>A0A7G9S0Q6</accession>
<feature type="binding site" evidence="2">
    <location>
        <position position="348"/>
    </location>
    <ligand>
        <name>Mn(2+)</name>
        <dbReference type="ChEBI" id="CHEBI:29035"/>
        <label>2</label>
    </ligand>
</feature>
<dbReference type="InterPro" id="IPR000160">
    <property type="entry name" value="GGDEF_dom"/>
</dbReference>
<feature type="binding site" evidence="2">
    <location>
        <position position="346"/>
    </location>
    <ligand>
        <name>Mn(2+)</name>
        <dbReference type="ChEBI" id="CHEBI:29035"/>
        <label>1</label>
    </ligand>
</feature>
<comment type="function">
    <text evidence="1">Has phosphodiesterase (PDE) activity against cyclic-di-AMP (c-di-AMP).</text>
</comment>